<accession>A0ACB8DRX3</accession>
<keyword evidence="2" id="KW-1185">Reference proteome</keyword>
<evidence type="ECO:0000313" key="1">
    <source>
        <dbReference type="EMBL" id="KAH7975118.1"/>
    </source>
</evidence>
<comment type="caution">
    <text evidence="1">The sequence shown here is derived from an EMBL/GenBank/DDBJ whole genome shotgun (WGS) entry which is preliminary data.</text>
</comment>
<evidence type="ECO:0000313" key="2">
    <source>
        <dbReference type="Proteomes" id="UP000821865"/>
    </source>
</evidence>
<proteinExistence type="predicted"/>
<reference evidence="1" key="1">
    <citation type="submission" date="2020-05" db="EMBL/GenBank/DDBJ databases">
        <title>Large-scale comparative analyses of tick genomes elucidate their genetic diversity and vector capacities.</title>
        <authorList>
            <person name="Jia N."/>
            <person name="Wang J."/>
            <person name="Shi W."/>
            <person name="Du L."/>
            <person name="Sun Y."/>
            <person name="Zhan W."/>
            <person name="Jiang J."/>
            <person name="Wang Q."/>
            <person name="Zhang B."/>
            <person name="Ji P."/>
            <person name="Sakyi L.B."/>
            <person name="Cui X."/>
            <person name="Yuan T."/>
            <person name="Jiang B."/>
            <person name="Yang W."/>
            <person name="Lam T.T.-Y."/>
            <person name="Chang Q."/>
            <person name="Ding S."/>
            <person name="Wang X."/>
            <person name="Zhu J."/>
            <person name="Ruan X."/>
            <person name="Zhao L."/>
            <person name="Wei J."/>
            <person name="Que T."/>
            <person name="Du C."/>
            <person name="Cheng J."/>
            <person name="Dai P."/>
            <person name="Han X."/>
            <person name="Huang E."/>
            <person name="Gao Y."/>
            <person name="Liu J."/>
            <person name="Shao H."/>
            <person name="Ye R."/>
            <person name="Li L."/>
            <person name="Wei W."/>
            <person name="Wang X."/>
            <person name="Wang C."/>
            <person name="Yang T."/>
            <person name="Huo Q."/>
            <person name="Li W."/>
            <person name="Guo W."/>
            <person name="Chen H."/>
            <person name="Zhou L."/>
            <person name="Ni X."/>
            <person name="Tian J."/>
            <person name="Zhou Y."/>
            <person name="Sheng Y."/>
            <person name="Liu T."/>
            <person name="Pan Y."/>
            <person name="Xia L."/>
            <person name="Li J."/>
            <person name="Zhao F."/>
            <person name="Cao W."/>
        </authorList>
    </citation>
    <scope>NUCLEOTIDE SEQUENCE</scope>
    <source>
        <strain evidence="1">Dsil-2018</strain>
    </source>
</reference>
<name>A0ACB8DRX3_DERSI</name>
<gene>
    <name evidence="1" type="ORF">HPB49_023914</name>
</gene>
<dbReference type="EMBL" id="CM023479">
    <property type="protein sequence ID" value="KAH7975118.1"/>
    <property type="molecule type" value="Genomic_DNA"/>
</dbReference>
<protein>
    <submittedName>
        <fullName evidence="1">Uncharacterized protein</fullName>
    </submittedName>
</protein>
<sequence>MHKSSESWATPGIACGSKTTRAGGHGKRPKRGIVLLQHDECAPRRGPPQDGVGHLQGKRGLNREAQTSVATAVARTFARESEACVHGQMRKANADRFPRRALSERDRTLRCLPSEYVELLQRSLVRVTARVQAP</sequence>
<dbReference type="Proteomes" id="UP000821865">
    <property type="component" value="Chromosome 10"/>
</dbReference>
<organism evidence="1 2">
    <name type="scientific">Dermacentor silvarum</name>
    <name type="common">Tick</name>
    <dbReference type="NCBI Taxonomy" id="543639"/>
    <lineage>
        <taxon>Eukaryota</taxon>
        <taxon>Metazoa</taxon>
        <taxon>Ecdysozoa</taxon>
        <taxon>Arthropoda</taxon>
        <taxon>Chelicerata</taxon>
        <taxon>Arachnida</taxon>
        <taxon>Acari</taxon>
        <taxon>Parasitiformes</taxon>
        <taxon>Ixodida</taxon>
        <taxon>Ixodoidea</taxon>
        <taxon>Ixodidae</taxon>
        <taxon>Rhipicephalinae</taxon>
        <taxon>Dermacentor</taxon>
    </lineage>
</organism>